<accession>A0A810AAV2</accession>
<evidence type="ECO:0000313" key="5">
    <source>
        <dbReference type="EMBL" id="BCE68807.1"/>
    </source>
</evidence>
<evidence type="ECO:0000313" key="2">
    <source>
        <dbReference type="EMBL" id="BCE25123.1"/>
    </source>
</evidence>
<evidence type="ECO:0000313" key="4">
    <source>
        <dbReference type="EMBL" id="BCE60123.1"/>
    </source>
</evidence>
<dbReference type="Pfam" id="PF05598">
    <property type="entry name" value="DUF772"/>
    <property type="match status" value="1"/>
</dbReference>
<proteinExistence type="predicted"/>
<protein>
    <recommendedName>
        <fullName evidence="1">Transposase InsH N-terminal domain-containing protein</fullName>
    </recommendedName>
</protein>
<reference evidence="2" key="1">
    <citation type="submission" date="2020-05" db="EMBL/GenBank/DDBJ databases">
        <title>Complete genome sequence of Bradyrhizobium diazoefficiens XF1 isolated from soybean nodule.</title>
        <authorList>
            <person name="Noda R."/>
            <person name="Kakizaki K."/>
            <person name="Minamisawa K."/>
        </authorList>
    </citation>
    <scope>NUCLEOTIDE SEQUENCE</scope>
    <source>
        <strain evidence="2">XF1</strain>
    </source>
</reference>
<sequence length="114" mass="12571">MSHPRDDRQDDLFRPSLEKIINLRHPLVRLAAEIDWDFLAGRFSSVCRLGPGQPPLPTRLVAGLFILKHMHNLSDEALCGGREPVFSVFLRRGGVPARLAIRSLVADPLAPAAG</sequence>
<evidence type="ECO:0000313" key="3">
    <source>
        <dbReference type="EMBL" id="BCE51382.1"/>
    </source>
</evidence>
<reference evidence="4" key="3">
    <citation type="submission" date="2020-05" db="EMBL/GenBank/DDBJ databases">
        <title>Complete genome sequence of Bradyrhizobium diazoefficiens XF5 isolated from soybean nodule.</title>
        <authorList>
            <person name="Noda R."/>
            <person name="Kakizaki K."/>
            <person name="Minamisawa K."/>
        </authorList>
    </citation>
    <scope>NUCLEOTIDE SEQUENCE</scope>
    <source>
        <strain evidence="4">XF5</strain>
    </source>
</reference>
<organism evidence="4">
    <name type="scientific">Bradyrhizobium diazoefficiens</name>
    <dbReference type="NCBI Taxonomy" id="1355477"/>
    <lineage>
        <taxon>Bacteria</taxon>
        <taxon>Pseudomonadati</taxon>
        <taxon>Pseudomonadota</taxon>
        <taxon>Alphaproteobacteria</taxon>
        <taxon>Hyphomicrobiales</taxon>
        <taxon>Nitrobacteraceae</taxon>
        <taxon>Bradyrhizobium</taxon>
    </lineage>
</organism>
<feature type="domain" description="Transposase InsH N-terminal" evidence="1">
    <location>
        <begin position="16"/>
        <end position="79"/>
    </location>
</feature>
<reference evidence="3" key="2">
    <citation type="submission" date="2020-05" db="EMBL/GenBank/DDBJ databases">
        <title>Complete genome sequence of Bradyrhizobium diazoefficiens XF4 isolated from soybean nodule.</title>
        <authorList>
            <person name="Noda R."/>
            <person name="Kakizaki K."/>
            <person name="Minamisawa K."/>
        </authorList>
    </citation>
    <scope>NUCLEOTIDE SEQUENCE</scope>
    <source>
        <strain evidence="3">XF4</strain>
    </source>
</reference>
<name>A0A810AAV2_9BRAD</name>
<dbReference type="AlphaFoldDB" id="A0A810AAV2"/>
<dbReference type="InterPro" id="IPR008490">
    <property type="entry name" value="Transposase_InsH_N"/>
</dbReference>
<evidence type="ECO:0000259" key="1">
    <source>
        <dbReference type="Pfam" id="PF05598"/>
    </source>
</evidence>
<dbReference type="PANTHER" id="PTHR33803:SF3">
    <property type="entry name" value="BLL1974 PROTEIN"/>
    <property type="match status" value="1"/>
</dbReference>
<reference evidence="5" key="4">
    <citation type="submission" date="2020-05" db="EMBL/GenBank/DDBJ databases">
        <title>Complete genome sequence of Bradyrhizobium diazoefficiens XF6 isolated from soybean nodule.</title>
        <authorList>
            <person name="Noda R."/>
            <person name="Kakizaki K."/>
            <person name="Minamisawa K."/>
        </authorList>
    </citation>
    <scope>NUCLEOTIDE SEQUENCE</scope>
    <source>
        <strain evidence="5">XF6</strain>
    </source>
</reference>
<dbReference type="EMBL" id="AP023096">
    <property type="protein sequence ID" value="BCE68807.1"/>
    <property type="molecule type" value="Genomic_DNA"/>
</dbReference>
<dbReference type="EMBL" id="AP023095">
    <property type="protein sequence ID" value="BCE60123.1"/>
    <property type="molecule type" value="Genomic_DNA"/>
</dbReference>
<gene>
    <name evidence="2" type="ORF">XF1B_78040</name>
    <name evidence="3" type="ORF">XF4B_77310</name>
    <name evidence="4" type="ORF">XF5B_76350</name>
    <name evidence="5" type="ORF">XF6B_76060</name>
</gene>
<dbReference type="EMBL" id="AP023094">
    <property type="protein sequence ID" value="BCE51382.1"/>
    <property type="molecule type" value="Genomic_DNA"/>
</dbReference>
<dbReference type="EMBL" id="AP023091">
    <property type="protein sequence ID" value="BCE25123.1"/>
    <property type="molecule type" value="Genomic_DNA"/>
</dbReference>
<dbReference type="PANTHER" id="PTHR33803">
    <property type="entry name" value="IS1478 TRANSPOSASE"/>
    <property type="match status" value="1"/>
</dbReference>